<name>A0A915CE23_PARUN</name>
<keyword evidence="1" id="KW-0175">Coiled coil</keyword>
<dbReference type="AlphaFoldDB" id="A0A915CE23"/>
<feature type="coiled-coil region" evidence="1">
    <location>
        <begin position="12"/>
        <end position="84"/>
    </location>
</feature>
<evidence type="ECO:0000256" key="1">
    <source>
        <dbReference type="SAM" id="Coils"/>
    </source>
</evidence>
<dbReference type="WBParaSite" id="PgR130_g017_t01">
    <property type="protein sequence ID" value="PgR130_g017_t01"/>
    <property type="gene ID" value="PgR130_g017"/>
</dbReference>
<keyword evidence="2" id="KW-1185">Reference proteome</keyword>
<organism evidence="2 3">
    <name type="scientific">Parascaris univalens</name>
    <name type="common">Nematode worm</name>
    <dbReference type="NCBI Taxonomy" id="6257"/>
    <lineage>
        <taxon>Eukaryota</taxon>
        <taxon>Metazoa</taxon>
        <taxon>Ecdysozoa</taxon>
        <taxon>Nematoda</taxon>
        <taxon>Chromadorea</taxon>
        <taxon>Rhabditida</taxon>
        <taxon>Spirurina</taxon>
        <taxon>Ascaridomorpha</taxon>
        <taxon>Ascaridoidea</taxon>
        <taxon>Ascarididae</taxon>
        <taxon>Parascaris</taxon>
    </lineage>
</organism>
<accession>A0A915CE23</accession>
<proteinExistence type="predicted"/>
<dbReference type="Proteomes" id="UP000887569">
    <property type="component" value="Unplaced"/>
</dbReference>
<protein>
    <submittedName>
        <fullName evidence="3">Uncharacterized protein</fullName>
    </submittedName>
</protein>
<reference evidence="3" key="1">
    <citation type="submission" date="2022-11" db="UniProtKB">
        <authorList>
            <consortium name="WormBaseParasite"/>
        </authorList>
    </citation>
    <scope>IDENTIFICATION</scope>
</reference>
<evidence type="ECO:0000313" key="2">
    <source>
        <dbReference type="Proteomes" id="UP000887569"/>
    </source>
</evidence>
<sequence length="133" mass="15057">MEKTGRANEDVDGFLEEAIAAEQREMKKLEERLTALKEQCHQLECITANLEALGETPRNLLKAVEIMQKQLPLQKALVRELENERTAIYPNSANEVAVDNFENIATLTAHLNALKIERRAKNIVALFLTRKSS</sequence>
<evidence type="ECO:0000313" key="3">
    <source>
        <dbReference type="WBParaSite" id="PgR130_g017_t01"/>
    </source>
</evidence>